<accession>A0A3N0WW64</accession>
<dbReference type="RefSeq" id="WP_123265573.1">
    <property type="nucleotide sequence ID" value="NZ_RJUG01000003.1"/>
</dbReference>
<dbReference type="Pfam" id="PF00583">
    <property type="entry name" value="Acetyltransf_1"/>
    <property type="match status" value="1"/>
</dbReference>
<evidence type="ECO:0000313" key="5">
    <source>
        <dbReference type="Proteomes" id="UP000270224"/>
    </source>
</evidence>
<evidence type="ECO:0000256" key="2">
    <source>
        <dbReference type="ARBA" id="ARBA00023315"/>
    </source>
</evidence>
<gene>
    <name evidence="4" type="ORF">EGI11_06105</name>
</gene>
<dbReference type="InterPro" id="IPR000182">
    <property type="entry name" value="GNAT_dom"/>
</dbReference>
<reference evidence="5" key="2">
    <citation type="submission" date="2018-11" db="EMBL/GenBank/DDBJ databases">
        <title>Proposal to divide the Flavobacteriaceae and reorganize its genera based on Amino Acid Identity values calculated from whole genome sequences.</title>
        <authorList>
            <person name="Nicholson A.C."/>
            <person name="Gulvik C.A."/>
            <person name="Whitney A.M."/>
            <person name="Humrighouse B.W."/>
            <person name="Bell M."/>
            <person name="Holmens B."/>
            <person name="Steigerwalt A."/>
            <person name="Villarma A."/>
            <person name="Sheth M."/>
            <person name="Batra D."/>
            <person name="Pryor J."/>
            <person name="Bernardet J.-F."/>
            <person name="Hugo C."/>
            <person name="Kampfer P."/>
            <person name="Newman J."/>
            <person name="Mcquiston J.R."/>
        </authorList>
    </citation>
    <scope>NUCLEOTIDE SEQUENCE [LARGE SCALE GENOMIC DNA]</scope>
    <source>
        <strain evidence="5">H3056</strain>
    </source>
</reference>
<evidence type="ECO:0000313" key="4">
    <source>
        <dbReference type="EMBL" id="ROI08991.1"/>
    </source>
</evidence>
<proteinExistence type="predicted"/>
<dbReference type="OrthoDB" id="9800604at2"/>
<dbReference type="EMBL" id="RJUG01000003">
    <property type="protein sequence ID" value="ROI08991.1"/>
    <property type="molecule type" value="Genomic_DNA"/>
</dbReference>
<dbReference type="PROSITE" id="PS51186">
    <property type="entry name" value="GNAT"/>
    <property type="match status" value="1"/>
</dbReference>
<name>A0A3N0WW64_9FLAO</name>
<dbReference type="AlphaFoldDB" id="A0A3N0WW64"/>
<dbReference type="CDD" id="cd04301">
    <property type="entry name" value="NAT_SF"/>
    <property type="match status" value="1"/>
</dbReference>
<dbReference type="SUPFAM" id="SSF55729">
    <property type="entry name" value="Acyl-CoA N-acyltransferases (Nat)"/>
    <property type="match status" value="1"/>
</dbReference>
<reference evidence="5" key="1">
    <citation type="submission" date="2018-11" db="EMBL/GenBank/DDBJ databases">
        <title>Proposal to divide the Flavobacteriaceae and reorganize its genera based on Amino Acid Identity values calculated from whole genome sequences.</title>
        <authorList>
            <person name="Nicholson A.C."/>
            <person name="Gulvik C.A."/>
            <person name="Whitney A.M."/>
            <person name="Humrighouse B.W."/>
            <person name="Bell M."/>
            <person name="Holmes B."/>
            <person name="Steigerwalt A."/>
            <person name="Villarma A."/>
            <person name="Sheth M."/>
            <person name="Batra D."/>
            <person name="Pryor J."/>
            <person name="Bernardet J.-F."/>
            <person name="Hugo C."/>
            <person name="Kampfer P."/>
            <person name="Newman J."/>
            <person name="Mcquiston J.R."/>
        </authorList>
    </citation>
    <scope>NUCLEOTIDE SEQUENCE [LARGE SCALE GENOMIC DNA]</scope>
    <source>
        <strain evidence="5">H3056</strain>
    </source>
</reference>
<dbReference type="InterPro" id="IPR050680">
    <property type="entry name" value="YpeA/RimI_acetyltransf"/>
</dbReference>
<dbReference type="GO" id="GO:0016747">
    <property type="term" value="F:acyltransferase activity, transferring groups other than amino-acyl groups"/>
    <property type="evidence" value="ECO:0007669"/>
    <property type="project" value="InterPro"/>
</dbReference>
<dbReference type="Proteomes" id="UP000270224">
    <property type="component" value="Unassembled WGS sequence"/>
</dbReference>
<sequence length="165" mass="19159">MCTFKKATVEDISLIRDLAKKSWNSAYKNILSKEQISYMLQEMYSEEEISRQLQNPNYVYFLISVDEQNAGFIGFEYAYEKKTTKLHRIYLVEEFKGKGLGKKALQFLKEQVKKNGDARVILNVNKNNPALKVYESQGFKIYAEGVFDIGSGFVMDDYLLEFIID</sequence>
<keyword evidence="1 4" id="KW-0808">Transferase</keyword>
<dbReference type="InterPro" id="IPR016181">
    <property type="entry name" value="Acyl_CoA_acyltransferase"/>
</dbReference>
<keyword evidence="2" id="KW-0012">Acyltransferase</keyword>
<evidence type="ECO:0000259" key="3">
    <source>
        <dbReference type="PROSITE" id="PS51186"/>
    </source>
</evidence>
<feature type="domain" description="N-acetyltransferase" evidence="3">
    <location>
        <begin position="2"/>
        <end position="160"/>
    </location>
</feature>
<dbReference type="PANTHER" id="PTHR43420">
    <property type="entry name" value="ACETYLTRANSFERASE"/>
    <property type="match status" value="1"/>
</dbReference>
<organism evidence="4 5">
    <name type="scientific">Kaistella daneshvariae</name>
    <dbReference type="NCBI Taxonomy" id="2487074"/>
    <lineage>
        <taxon>Bacteria</taxon>
        <taxon>Pseudomonadati</taxon>
        <taxon>Bacteroidota</taxon>
        <taxon>Flavobacteriia</taxon>
        <taxon>Flavobacteriales</taxon>
        <taxon>Weeksellaceae</taxon>
        <taxon>Chryseobacterium group</taxon>
        <taxon>Kaistella</taxon>
    </lineage>
</organism>
<dbReference type="Gene3D" id="3.40.630.30">
    <property type="match status" value="1"/>
</dbReference>
<comment type="caution">
    <text evidence="4">The sequence shown here is derived from an EMBL/GenBank/DDBJ whole genome shotgun (WGS) entry which is preliminary data.</text>
</comment>
<evidence type="ECO:0000256" key="1">
    <source>
        <dbReference type="ARBA" id="ARBA00022679"/>
    </source>
</evidence>
<protein>
    <submittedName>
        <fullName evidence="4">GNAT family N-acetyltransferase</fullName>
    </submittedName>
</protein>